<evidence type="ECO:0000313" key="6">
    <source>
        <dbReference type="Proteomes" id="UP001621714"/>
    </source>
</evidence>
<dbReference type="EC" id="2.7.7.38" evidence="4"/>
<comment type="caution">
    <text evidence="5">The sequence shown here is derived from an EMBL/GenBank/DDBJ whole genome shotgun (WGS) entry which is preliminary data.</text>
</comment>
<name>A0ABW8PUL5_9GAMM</name>
<comment type="similarity">
    <text evidence="4">Belongs to the KdsB family.</text>
</comment>
<dbReference type="GO" id="GO:0008690">
    <property type="term" value="F:3-deoxy-manno-octulosonate cytidylyltransferase activity"/>
    <property type="evidence" value="ECO:0007669"/>
    <property type="project" value="UniProtKB-EC"/>
</dbReference>
<dbReference type="Pfam" id="PF02348">
    <property type="entry name" value="CTP_transf_3"/>
    <property type="match status" value="1"/>
</dbReference>
<comment type="pathway">
    <text evidence="4">Nucleotide-sugar biosynthesis; CMP-3-deoxy-D-manno-octulosonate biosynthesis; CMP-3-deoxy-D-manno-octulosonate from 3-deoxy-D-manno-octulosonate and CTP: step 1/1.</text>
</comment>
<dbReference type="InterPro" id="IPR004528">
    <property type="entry name" value="KdsB"/>
</dbReference>
<dbReference type="Proteomes" id="UP001621714">
    <property type="component" value="Unassembled WGS sequence"/>
</dbReference>
<evidence type="ECO:0000256" key="4">
    <source>
        <dbReference type="HAMAP-Rule" id="MF_00057"/>
    </source>
</evidence>
<dbReference type="PANTHER" id="PTHR42866:SF2">
    <property type="entry name" value="3-DEOXY-MANNO-OCTULOSONATE CYTIDYLYLTRANSFERASE, MITOCHONDRIAL"/>
    <property type="match status" value="1"/>
</dbReference>
<comment type="subcellular location">
    <subcellularLocation>
        <location evidence="4">Cytoplasm</location>
    </subcellularLocation>
</comment>
<dbReference type="InterPro" id="IPR003329">
    <property type="entry name" value="Cytidylyl_trans"/>
</dbReference>
<proteinExistence type="inferred from homology"/>
<comment type="function">
    <text evidence="4">Activates KDO (a required 8-carbon sugar) for incorporation into bacterial lipopolysaccharide in Gram-negative bacteria.</text>
</comment>
<dbReference type="SUPFAM" id="SSF53448">
    <property type="entry name" value="Nucleotide-diphospho-sugar transferases"/>
    <property type="match status" value="1"/>
</dbReference>
<dbReference type="NCBIfam" id="TIGR00466">
    <property type="entry name" value="kdsB"/>
    <property type="match status" value="1"/>
</dbReference>
<dbReference type="NCBIfam" id="NF003952">
    <property type="entry name" value="PRK05450.1-5"/>
    <property type="match status" value="1"/>
</dbReference>
<evidence type="ECO:0000313" key="5">
    <source>
        <dbReference type="EMBL" id="MFK7159947.1"/>
    </source>
</evidence>
<dbReference type="HAMAP" id="MF_00057">
    <property type="entry name" value="KdsB"/>
    <property type="match status" value="1"/>
</dbReference>
<sequence length="270" mass="29721">MAFTVIIPARYASSRLPGKPLLDLAGKTMLEHVWHQACASEAQRVVIATDDTRVQEVAQGFGAQVVMTRAEHPSGTDRLQEAAALLGLSSHEVVVNVQGDEPLIPPELINQVAANLAQHPQASMATLSEPITQVRDLLNPNLVKLVTNQQQYALYFSRSPLPWARDHFTAPLALSDQPLPESCLGQFQRHIGLYAYRVALLDAYVTWPIAPLEAIEQLEQLRVLWQGHQIHVAPACTQHPAGIDTQEDYQRVVAYLLERQASASSCSSQS</sequence>
<dbReference type="InterPro" id="IPR029044">
    <property type="entry name" value="Nucleotide-diphossugar_trans"/>
</dbReference>
<dbReference type="Gene3D" id="3.90.550.10">
    <property type="entry name" value="Spore Coat Polysaccharide Biosynthesis Protein SpsA, Chain A"/>
    <property type="match status" value="1"/>
</dbReference>
<dbReference type="PANTHER" id="PTHR42866">
    <property type="entry name" value="3-DEOXY-MANNO-OCTULOSONATE CYTIDYLYLTRANSFERASE"/>
    <property type="match status" value="1"/>
</dbReference>
<keyword evidence="2 4" id="KW-0548">Nucleotidyltransferase</keyword>
<keyword evidence="3 4" id="KW-0448">Lipopolysaccharide biosynthesis</keyword>
<reference evidence="5 6" key="1">
    <citation type="submission" date="2024-02" db="EMBL/GenBank/DDBJ databases">
        <title>Marinospirillum sp. MEB 164 isolated from Lonar lake sediment.</title>
        <authorList>
            <person name="Joshi A."/>
            <person name="Thite S."/>
        </authorList>
    </citation>
    <scope>NUCLEOTIDE SEQUENCE [LARGE SCALE GENOMIC DNA]</scope>
    <source>
        <strain evidence="5 6">MEB164</strain>
    </source>
</reference>
<protein>
    <recommendedName>
        <fullName evidence="4">3-deoxy-manno-octulosonate cytidylyltransferase</fullName>
        <ecNumber evidence="4">2.7.7.38</ecNumber>
    </recommendedName>
    <alternativeName>
        <fullName evidence="4">CMP-2-keto-3-deoxyoctulosonic acid synthase</fullName>
        <shortName evidence="4">CKS</shortName>
        <shortName evidence="4">CMP-KDO synthase</shortName>
    </alternativeName>
</protein>
<dbReference type="NCBIfam" id="NF003950">
    <property type="entry name" value="PRK05450.1-3"/>
    <property type="match status" value="1"/>
</dbReference>
<evidence type="ECO:0000256" key="1">
    <source>
        <dbReference type="ARBA" id="ARBA00022679"/>
    </source>
</evidence>
<evidence type="ECO:0000256" key="3">
    <source>
        <dbReference type="ARBA" id="ARBA00022985"/>
    </source>
</evidence>
<dbReference type="NCBIfam" id="NF009905">
    <property type="entry name" value="PRK13368.1"/>
    <property type="match status" value="1"/>
</dbReference>
<keyword evidence="6" id="KW-1185">Reference proteome</keyword>
<accession>A0ABW8PUL5</accession>
<keyword evidence="1 4" id="KW-0808">Transferase</keyword>
<organism evidence="5 6">
    <name type="scientific">Marinospirillum alkalitolerans</name>
    <dbReference type="NCBI Taxonomy" id="3123374"/>
    <lineage>
        <taxon>Bacteria</taxon>
        <taxon>Pseudomonadati</taxon>
        <taxon>Pseudomonadota</taxon>
        <taxon>Gammaproteobacteria</taxon>
        <taxon>Oceanospirillales</taxon>
        <taxon>Oceanospirillaceae</taxon>
        <taxon>Marinospirillum</taxon>
    </lineage>
</organism>
<gene>
    <name evidence="4 5" type="primary">kdsB</name>
    <name evidence="5" type="ORF">V6U78_02705</name>
</gene>
<comment type="catalytic activity">
    <reaction evidence="4">
        <text>3-deoxy-alpha-D-manno-oct-2-ulosonate + CTP = CMP-3-deoxy-beta-D-manno-octulosonate + diphosphate</text>
        <dbReference type="Rhea" id="RHEA:23448"/>
        <dbReference type="ChEBI" id="CHEBI:33019"/>
        <dbReference type="ChEBI" id="CHEBI:37563"/>
        <dbReference type="ChEBI" id="CHEBI:85986"/>
        <dbReference type="ChEBI" id="CHEBI:85987"/>
        <dbReference type="EC" id="2.7.7.38"/>
    </reaction>
</comment>
<dbReference type="RefSeq" id="WP_405336928.1">
    <property type="nucleotide sequence ID" value="NZ_JBANFI010000001.1"/>
</dbReference>
<evidence type="ECO:0000256" key="2">
    <source>
        <dbReference type="ARBA" id="ARBA00022695"/>
    </source>
</evidence>
<keyword evidence="4" id="KW-0963">Cytoplasm</keyword>
<dbReference type="CDD" id="cd02517">
    <property type="entry name" value="CMP-KDO-Synthetase"/>
    <property type="match status" value="1"/>
</dbReference>
<dbReference type="EMBL" id="JBANFI010000001">
    <property type="protein sequence ID" value="MFK7159947.1"/>
    <property type="molecule type" value="Genomic_DNA"/>
</dbReference>